<dbReference type="GO" id="GO:0005525">
    <property type="term" value="F:GTP binding"/>
    <property type="evidence" value="ECO:0007669"/>
    <property type="project" value="InterPro"/>
</dbReference>
<gene>
    <name evidence="2" type="ORF">Y1Q_0020056</name>
</gene>
<proteinExistence type="predicted"/>
<name>A0A151LYY1_ALLMI</name>
<evidence type="ECO:0000259" key="1">
    <source>
        <dbReference type="Pfam" id="PF02263"/>
    </source>
</evidence>
<reference evidence="2 3" key="1">
    <citation type="journal article" date="2012" name="Genome Biol.">
        <title>Sequencing three crocodilian genomes to illuminate the evolution of archosaurs and amniotes.</title>
        <authorList>
            <person name="St John J.A."/>
            <person name="Braun E.L."/>
            <person name="Isberg S.R."/>
            <person name="Miles L.G."/>
            <person name="Chong A.Y."/>
            <person name="Gongora J."/>
            <person name="Dalzell P."/>
            <person name="Moran C."/>
            <person name="Bed'hom B."/>
            <person name="Abzhanov A."/>
            <person name="Burgess S.C."/>
            <person name="Cooksey A.M."/>
            <person name="Castoe T.A."/>
            <person name="Crawford N.G."/>
            <person name="Densmore L.D."/>
            <person name="Drew J.C."/>
            <person name="Edwards S.V."/>
            <person name="Faircloth B.C."/>
            <person name="Fujita M.K."/>
            <person name="Greenwold M.J."/>
            <person name="Hoffmann F.G."/>
            <person name="Howard J.M."/>
            <person name="Iguchi T."/>
            <person name="Janes D.E."/>
            <person name="Khan S.Y."/>
            <person name="Kohno S."/>
            <person name="de Koning A.J."/>
            <person name="Lance S.L."/>
            <person name="McCarthy F.M."/>
            <person name="McCormack J.E."/>
            <person name="Merchant M.E."/>
            <person name="Peterson D.G."/>
            <person name="Pollock D.D."/>
            <person name="Pourmand N."/>
            <person name="Raney B.J."/>
            <person name="Roessler K.A."/>
            <person name="Sanford J.R."/>
            <person name="Sawyer R.H."/>
            <person name="Schmidt C.J."/>
            <person name="Triplett E.W."/>
            <person name="Tuberville T.D."/>
            <person name="Venegas-Anaya M."/>
            <person name="Howard J.T."/>
            <person name="Jarvis E.D."/>
            <person name="Guillette L.J.Jr."/>
            <person name="Glenn T.C."/>
            <person name="Green R.E."/>
            <person name="Ray D.A."/>
        </authorList>
    </citation>
    <scope>NUCLEOTIDE SEQUENCE [LARGE SCALE GENOMIC DNA]</scope>
    <source>
        <strain evidence="2">KSC_2009_1</strain>
    </source>
</reference>
<keyword evidence="3" id="KW-1185">Reference proteome</keyword>
<evidence type="ECO:0000313" key="3">
    <source>
        <dbReference type="Proteomes" id="UP000050525"/>
    </source>
</evidence>
<organism evidence="2 3">
    <name type="scientific">Alligator mississippiensis</name>
    <name type="common">American alligator</name>
    <dbReference type="NCBI Taxonomy" id="8496"/>
    <lineage>
        <taxon>Eukaryota</taxon>
        <taxon>Metazoa</taxon>
        <taxon>Chordata</taxon>
        <taxon>Craniata</taxon>
        <taxon>Vertebrata</taxon>
        <taxon>Euteleostomi</taxon>
        <taxon>Archelosauria</taxon>
        <taxon>Archosauria</taxon>
        <taxon>Crocodylia</taxon>
        <taxon>Alligatoridae</taxon>
        <taxon>Alligatorinae</taxon>
        <taxon>Alligator</taxon>
    </lineage>
</organism>
<comment type="caution">
    <text evidence="2">The sequence shown here is derived from an EMBL/GenBank/DDBJ whole genome shotgun (WGS) entry which is preliminary data.</text>
</comment>
<dbReference type="InterPro" id="IPR015894">
    <property type="entry name" value="Guanylate-bd_N"/>
</dbReference>
<dbReference type="Pfam" id="PF02263">
    <property type="entry name" value="GBP"/>
    <property type="match status" value="1"/>
</dbReference>
<evidence type="ECO:0000313" key="2">
    <source>
        <dbReference type="EMBL" id="KYO17442.1"/>
    </source>
</evidence>
<sequence>MAESHITARFPDFVWILKDVELDLQTGHREGTEVKYLEHVLKTKPGAKRPRWKQMILDQVFTKLYTLSMEEKMESLAGKLTVLGC</sequence>
<dbReference type="InterPro" id="IPR027417">
    <property type="entry name" value="P-loop_NTPase"/>
</dbReference>
<dbReference type="GO" id="GO:0003924">
    <property type="term" value="F:GTPase activity"/>
    <property type="evidence" value="ECO:0007669"/>
    <property type="project" value="InterPro"/>
</dbReference>
<dbReference type="Proteomes" id="UP000050525">
    <property type="component" value="Unassembled WGS sequence"/>
</dbReference>
<dbReference type="Gene3D" id="3.40.50.300">
    <property type="entry name" value="P-loop containing nucleotide triphosphate hydrolases"/>
    <property type="match status" value="1"/>
</dbReference>
<accession>A0A151LYY1</accession>
<feature type="domain" description="Guanylate-binding protein N-terminal" evidence="1">
    <location>
        <begin position="3"/>
        <end position="51"/>
    </location>
</feature>
<dbReference type="AlphaFoldDB" id="A0A151LYY1"/>
<protein>
    <recommendedName>
        <fullName evidence="1">Guanylate-binding protein N-terminal domain-containing protein</fullName>
    </recommendedName>
</protein>
<dbReference type="EMBL" id="AKHW03007000">
    <property type="protein sequence ID" value="KYO17442.1"/>
    <property type="molecule type" value="Genomic_DNA"/>
</dbReference>